<evidence type="ECO:0000313" key="1">
    <source>
        <dbReference type="EMBL" id="MPN60930.1"/>
    </source>
</evidence>
<proteinExistence type="predicted"/>
<gene>
    <name evidence="1" type="ORF">SDC9_208663</name>
</gene>
<protein>
    <submittedName>
        <fullName evidence="1">Uncharacterized protein</fullName>
    </submittedName>
</protein>
<dbReference type="EMBL" id="VSSQ01136842">
    <property type="protein sequence ID" value="MPN60930.1"/>
    <property type="molecule type" value="Genomic_DNA"/>
</dbReference>
<sequence>MAGKIEERGDTFPSLVDQVNQIERVIARPLLFPAVAIDKAFPFAGFQGERNKSFFVVGRFNGIPNYSFTKLCRECMIRPPFFHATPTHPRGRVGVCSVDKDMFARDVGVQSNLVAQFICQADR</sequence>
<name>A0A645JCY1_9ZZZZ</name>
<comment type="caution">
    <text evidence="1">The sequence shown here is derived from an EMBL/GenBank/DDBJ whole genome shotgun (WGS) entry which is preliminary data.</text>
</comment>
<reference evidence="1" key="1">
    <citation type="submission" date="2019-08" db="EMBL/GenBank/DDBJ databases">
        <authorList>
            <person name="Kucharzyk K."/>
            <person name="Murdoch R.W."/>
            <person name="Higgins S."/>
            <person name="Loffler F."/>
        </authorList>
    </citation>
    <scope>NUCLEOTIDE SEQUENCE</scope>
</reference>
<dbReference type="AlphaFoldDB" id="A0A645JCY1"/>
<organism evidence="1">
    <name type="scientific">bioreactor metagenome</name>
    <dbReference type="NCBI Taxonomy" id="1076179"/>
    <lineage>
        <taxon>unclassified sequences</taxon>
        <taxon>metagenomes</taxon>
        <taxon>ecological metagenomes</taxon>
    </lineage>
</organism>
<accession>A0A645JCY1</accession>